<feature type="transmembrane region" description="Helical" evidence="5">
    <location>
        <begin position="333"/>
        <end position="351"/>
    </location>
</feature>
<dbReference type="GO" id="GO:0016301">
    <property type="term" value="F:kinase activity"/>
    <property type="evidence" value="ECO:0007669"/>
    <property type="project" value="UniProtKB-KW"/>
</dbReference>
<keyword evidence="8" id="KW-1185">Reference proteome</keyword>
<organism evidence="7 8">
    <name type="scientific">Gracilibacillus thailandensis</name>
    <dbReference type="NCBI Taxonomy" id="563735"/>
    <lineage>
        <taxon>Bacteria</taxon>
        <taxon>Bacillati</taxon>
        <taxon>Bacillota</taxon>
        <taxon>Bacilli</taxon>
        <taxon>Bacillales</taxon>
        <taxon>Bacillaceae</taxon>
        <taxon>Gracilibacillus</taxon>
    </lineage>
</organism>
<keyword evidence="1" id="KW-0808">Transferase</keyword>
<dbReference type="InterPro" id="IPR036890">
    <property type="entry name" value="HATPase_C_sf"/>
</dbReference>
<keyword evidence="2" id="KW-0418">Kinase</keyword>
<accession>A0A6N7QXK2</accession>
<feature type="transmembrane region" description="Helical" evidence="5">
    <location>
        <begin position="138"/>
        <end position="158"/>
    </location>
</feature>
<dbReference type="EMBL" id="WJEE01000009">
    <property type="protein sequence ID" value="MRI65892.1"/>
    <property type="molecule type" value="Genomic_DNA"/>
</dbReference>
<name>A0A6N7QXK2_9BACI</name>
<evidence type="ECO:0000313" key="7">
    <source>
        <dbReference type="EMBL" id="MRI65892.1"/>
    </source>
</evidence>
<dbReference type="InterPro" id="IPR050482">
    <property type="entry name" value="Sensor_HK_TwoCompSys"/>
</dbReference>
<dbReference type="PANTHER" id="PTHR24421:SF60">
    <property type="entry name" value="SENSOR HISTIDINE KINASE COMP"/>
    <property type="match status" value="1"/>
</dbReference>
<evidence type="ECO:0000313" key="8">
    <source>
        <dbReference type="Proteomes" id="UP000435187"/>
    </source>
</evidence>
<comment type="caution">
    <text evidence="7">The sequence shown here is derived from an EMBL/GenBank/DDBJ whole genome shotgun (WGS) entry which is preliminary data.</text>
</comment>
<evidence type="ECO:0000256" key="3">
    <source>
        <dbReference type="ARBA" id="ARBA00023012"/>
    </source>
</evidence>
<evidence type="ECO:0000256" key="4">
    <source>
        <dbReference type="SAM" id="Coils"/>
    </source>
</evidence>
<dbReference type="SUPFAM" id="SSF55874">
    <property type="entry name" value="ATPase domain of HSP90 chaperone/DNA topoisomerase II/histidine kinase"/>
    <property type="match status" value="1"/>
</dbReference>
<keyword evidence="3" id="KW-0902">Two-component regulatory system</keyword>
<feature type="transmembrane region" description="Helical" evidence="5">
    <location>
        <begin position="261"/>
        <end position="284"/>
    </location>
</feature>
<dbReference type="Proteomes" id="UP000435187">
    <property type="component" value="Unassembled WGS sequence"/>
</dbReference>
<keyword evidence="4" id="KW-0175">Coiled coil</keyword>
<feature type="transmembrane region" description="Helical" evidence="5">
    <location>
        <begin position="357"/>
        <end position="375"/>
    </location>
</feature>
<evidence type="ECO:0000256" key="2">
    <source>
        <dbReference type="ARBA" id="ARBA00022777"/>
    </source>
</evidence>
<keyword evidence="5" id="KW-0472">Membrane</keyword>
<dbReference type="Gene3D" id="3.30.565.10">
    <property type="entry name" value="Histidine kinase-like ATPase, C-terminal domain"/>
    <property type="match status" value="1"/>
</dbReference>
<reference evidence="7 8" key="1">
    <citation type="submission" date="2019-10" db="EMBL/GenBank/DDBJ databases">
        <title>Gracilibacillus salitolerans sp. nov., a moderate halophile isolated from a saline soil in northwest China.</title>
        <authorList>
            <person name="Gan L."/>
        </authorList>
    </citation>
    <scope>NUCLEOTIDE SEQUENCE [LARGE SCALE GENOMIC DNA]</scope>
    <source>
        <strain evidence="7 8">TP2-8</strain>
    </source>
</reference>
<evidence type="ECO:0000256" key="1">
    <source>
        <dbReference type="ARBA" id="ARBA00022679"/>
    </source>
</evidence>
<feature type="transmembrane region" description="Helical" evidence="5">
    <location>
        <begin position="12"/>
        <end position="29"/>
    </location>
</feature>
<feature type="transmembrane region" description="Helical" evidence="5">
    <location>
        <begin position="462"/>
        <end position="485"/>
    </location>
</feature>
<gene>
    <name evidence="7" type="ORF">GH885_05970</name>
</gene>
<feature type="domain" description="Histidine kinase/HSP90-like ATPase" evidence="6">
    <location>
        <begin position="647"/>
        <end position="741"/>
    </location>
</feature>
<sequence length="751" mass="87405">MKTLLNNSFNKFTLLLSILLLIYFAYIIIKYPLVGIVVSNIENSSYKVIETHPVSWSNYIDIEINDRVLLETEIDDREIKIEMVQDIFLQDGQSFTKHNINYSDTSIGFALISILPIIVCIINIIIAGYLLKKYQSRSINLLAILFLNIGLTYISASISARDNILGLYVNSIGLLLCPVVLLHFLNELNYEKAHVRIIQLKHLNLFYIISIGIVILDVLLLSEDTSKSLILYTFSIILFIICIPIFKLVKSLQKYVNKYKLKLFYYGLLLAFLPFISLYIVPFLVLKETIISAETTSLFVLAVPFMGVYIMLVDVLPDIDYQVDKLIMVSKRSFFPAIFISFIAFFLISTRSSLIELWLLIMINLISFSILLFFIDSNYKLKREFDESFLHFSIKGRSVKSKNSLIMSLTQEIEQFLDVPKINYFIYHQKSKIFCSNESIHGVKALTTEIHKSKMKLEVGQLFNTSFGYFLIVGIIFNQVIFFFLPYKKGIIKYNRAEKYWLRTLSIISQNILENLESANKIVDELEESLRDEEFTYSQYSRLFLLISERESKRISMDIHDTLLQEIIFLCRSIGDDVSNQKLLFIKERLLDQVKFIRESCYELNPVFINQFDFIEAINNLILTYKLRENMEFKLTNNIKNYNLTEHQMICFYRIIQELLMNAVKHSRANSVSLTFTSDYNNIHLEYEDDGIGLNIEKRNSPNHHFGLLGIKHRVKSMDGKITFSSSHNGLDILISVEKVSKYNEKKEELF</sequence>
<dbReference type="InterPro" id="IPR003594">
    <property type="entry name" value="HATPase_dom"/>
</dbReference>
<feature type="transmembrane region" description="Helical" evidence="5">
    <location>
        <begin position="205"/>
        <end position="223"/>
    </location>
</feature>
<evidence type="ECO:0000256" key="5">
    <source>
        <dbReference type="SAM" id="Phobius"/>
    </source>
</evidence>
<dbReference type="CDD" id="cd16917">
    <property type="entry name" value="HATPase_UhpB-NarQ-NarX-like"/>
    <property type="match status" value="1"/>
</dbReference>
<dbReference type="AlphaFoldDB" id="A0A6N7QXK2"/>
<dbReference type="RefSeq" id="WP_153834667.1">
    <property type="nucleotide sequence ID" value="NZ_JBHUMW010000018.1"/>
</dbReference>
<feature type="transmembrane region" description="Helical" evidence="5">
    <location>
        <begin position="290"/>
        <end position="312"/>
    </location>
</feature>
<feature type="coiled-coil region" evidence="4">
    <location>
        <begin position="509"/>
        <end position="536"/>
    </location>
</feature>
<feature type="transmembrane region" description="Helical" evidence="5">
    <location>
        <begin position="164"/>
        <end position="185"/>
    </location>
</feature>
<feature type="transmembrane region" description="Helical" evidence="5">
    <location>
        <begin position="229"/>
        <end position="249"/>
    </location>
</feature>
<keyword evidence="5" id="KW-1133">Transmembrane helix</keyword>
<dbReference type="SMART" id="SM00387">
    <property type="entry name" value="HATPase_c"/>
    <property type="match status" value="1"/>
</dbReference>
<evidence type="ECO:0000259" key="6">
    <source>
        <dbReference type="SMART" id="SM00387"/>
    </source>
</evidence>
<feature type="transmembrane region" description="Helical" evidence="5">
    <location>
        <begin position="107"/>
        <end position="131"/>
    </location>
</feature>
<dbReference type="PANTHER" id="PTHR24421">
    <property type="entry name" value="NITRATE/NITRITE SENSOR PROTEIN NARX-RELATED"/>
    <property type="match status" value="1"/>
</dbReference>
<dbReference type="GO" id="GO:0000160">
    <property type="term" value="P:phosphorelay signal transduction system"/>
    <property type="evidence" value="ECO:0007669"/>
    <property type="project" value="UniProtKB-KW"/>
</dbReference>
<dbReference type="Pfam" id="PF02518">
    <property type="entry name" value="HATPase_c"/>
    <property type="match status" value="1"/>
</dbReference>
<keyword evidence="5" id="KW-0812">Transmembrane</keyword>
<proteinExistence type="predicted"/>
<protein>
    <recommendedName>
        <fullName evidence="6">Histidine kinase/HSP90-like ATPase domain-containing protein</fullName>
    </recommendedName>
</protein>